<dbReference type="OrthoDB" id="582835at2"/>
<evidence type="ECO:0000313" key="2">
    <source>
        <dbReference type="EMBL" id="PIL38320.1"/>
    </source>
</evidence>
<gene>
    <name evidence="2" type="ORF">CR103_18555</name>
</gene>
<comment type="caution">
    <text evidence="2">The sequence shown here is derived from an EMBL/GenBank/DDBJ whole genome shotgun (WGS) entry which is preliminary data.</text>
</comment>
<accession>A0A2G8SX05</accession>
<proteinExistence type="predicted"/>
<keyword evidence="3" id="KW-1185">Reference proteome</keyword>
<dbReference type="SUPFAM" id="SSF54427">
    <property type="entry name" value="NTF2-like"/>
    <property type="match status" value="1"/>
</dbReference>
<dbReference type="InterPro" id="IPR032710">
    <property type="entry name" value="NTF2-like_dom_sf"/>
</dbReference>
<dbReference type="Proteomes" id="UP000228593">
    <property type="component" value="Unassembled WGS sequence"/>
</dbReference>
<dbReference type="Pfam" id="PF12680">
    <property type="entry name" value="SnoaL_2"/>
    <property type="match status" value="1"/>
</dbReference>
<dbReference type="EMBL" id="PDOB01000039">
    <property type="protein sequence ID" value="PIL38320.1"/>
    <property type="molecule type" value="Genomic_DNA"/>
</dbReference>
<name>A0A2G8SX05_9BURK</name>
<dbReference type="AlphaFoldDB" id="A0A2G8SX05"/>
<dbReference type="InterPro" id="IPR037401">
    <property type="entry name" value="SnoaL-like"/>
</dbReference>
<dbReference type="RefSeq" id="WP_099917436.1">
    <property type="nucleotide sequence ID" value="NZ_BMHS01000020.1"/>
</dbReference>
<protein>
    <recommendedName>
        <fullName evidence="1">SnoaL-like domain-containing protein</fullName>
    </recommendedName>
</protein>
<dbReference type="Gene3D" id="3.10.450.50">
    <property type="match status" value="1"/>
</dbReference>
<evidence type="ECO:0000259" key="1">
    <source>
        <dbReference type="Pfam" id="PF12680"/>
    </source>
</evidence>
<sequence>MTIQSNHQLALIERYLAAYNGFDVEAMLAVLSPDIRFENYSGGELTAHASGIEEFRHLATQSTAIFAEREQRIATLELNDNPGDGVVTARIDFRGRLAVDIAGGPPAGTVLELQGQSAFTFRGALIASIVDRS</sequence>
<reference evidence="2 3" key="1">
    <citation type="submission" date="2017-10" db="EMBL/GenBank/DDBJ databases">
        <title>Massilia psychrophilum sp. nov., a novel purple-pigmented bacterium isolated from Tianshan glacier, Xinjiang Municipality, China.</title>
        <authorList>
            <person name="Wang H."/>
        </authorList>
    </citation>
    <scope>NUCLEOTIDE SEQUENCE [LARGE SCALE GENOMIC DNA]</scope>
    <source>
        <strain evidence="2 3">JCM 30813</strain>
    </source>
</reference>
<evidence type="ECO:0000313" key="3">
    <source>
        <dbReference type="Proteomes" id="UP000228593"/>
    </source>
</evidence>
<organism evidence="2 3">
    <name type="scientific">Massilia psychrophila</name>
    <dbReference type="NCBI Taxonomy" id="1603353"/>
    <lineage>
        <taxon>Bacteria</taxon>
        <taxon>Pseudomonadati</taxon>
        <taxon>Pseudomonadota</taxon>
        <taxon>Betaproteobacteria</taxon>
        <taxon>Burkholderiales</taxon>
        <taxon>Oxalobacteraceae</taxon>
        <taxon>Telluria group</taxon>
        <taxon>Massilia</taxon>
    </lineage>
</organism>
<feature type="domain" description="SnoaL-like" evidence="1">
    <location>
        <begin position="12"/>
        <end position="128"/>
    </location>
</feature>